<dbReference type="KEGG" id="sand:H3309_04125"/>
<dbReference type="InterPro" id="IPR005648">
    <property type="entry name" value="FlgD"/>
</dbReference>
<evidence type="ECO:0000256" key="3">
    <source>
        <dbReference type="ARBA" id="ARBA00022795"/>
    </source>
</evidence>
<evidence type="ECO:0000256" key="2">
    <source>
        <dbReference type="ARBA" id="ARBA00016013"/>
    </source>
</evidence>
<reference evidence="5 6" key="1">
    <citation type="submission" date="2020-07" db="EMBL/GenBank/DDBJ databases">
        <title>Complete genome sequence for Sandaracinobacter sp. M6.</title>
        <authorList>
            <person name="Tang Y."/>
            <person name="Liu Q."/>
            <person name="Guo Z."/>
            <person name="Lei P."/>
            <person name="Huang B."/>
        </authorList>
    </citation>
    <scope>NUCLEOTIDE SEQUENCE [LARGE SCALE GENOMIC DNA]</scope>
    <source>
        <strain evidence="5 6">M6</strain>
    </source>
</reference>
<protein>
    <recommendedName>
        <fullName evidence="2">Basal-body rod modification protein FlgD</fullName>
    </recommendedName>
</protein>
<keyword evidence="5" id="KW-0969">Cilium</keyword>
<keyword evidence="6" id="KW-1185">Reference proteome</keyword>
<dbReference type="Proteomes" id="UP000515292">
    <property type="component" value="Chromosome"/>
</dbReference>
<dbReference type="RefSeq" id="WP_182297507.1">
    <property type="nucleotide sequence ID" value="NZ_CP059851.1"/>
</dbReference>
<proteinExistence type="inferred from homology"/>
<keyword evidence="5" id="KW-0282">Flagellum</keyword>
<evidence type="ECO:0000313" key="6">
    <source>
        <dbReference type="Proteomes" id="UP000515292"/>
    </source>
</evidence>
<dbReference type="AlphaFoldDB" id="A0A7G5IJZ2"/>
<name>A0A7G5IJZ2_9SPHN</name>
<keyword evidence="5" id="KW-0966">Cell projection</keyword>
<evidence type="ECO:0000256" key="1">
    <source>
        <dbReference type="ARBA" id="ARBA00010577"/>
    </source>
</evidence>
<keyword evidence="3" id="KW-1005">Bacterial flagellum biogenesis</keyword>
<organism evidence="5 6">
    <name type="scientific">Sandaracinobacteroides saxicola</name>
    <dbReference type="NCBI Taxonomy" id="2759707"/>
    <lineage>
        <taxon>Bacteria</taxon>
        <taxon>Pseudomonadati</taxon>
        <taxon>Pseudomonadota</taxon>
        <taxon>Alphaproteobacteria</taxon>
        <taxon>Sphingomonadales</taxon>
        <taxon>Sphingosinicellaceae</taxon>
        <taxon>Sandaracinobacteroides</taxon>
    </lineage>
</organism>
<dbReference type="EMBL" id="CP059851">
    <property type="protein sequence ID" value="QMW23684.1"/>
    <property type="molecule type" value="Genomic_DNA"/>
</dbReference>
<evidence type="ECO:0000313" key="5">
    <source>
        <dbReference type="EMBL" id="QMW23684.1"/>
    </source>
</evidence>
<dbReference type="Pfam" id="PF03963">
    <property type="entry name" value="FlgD"/>
    <property type="match status" value="1"/>
</dbReference>
<dbReference type="GO" id="GO:0044781">
    <property type="term" value="P:bacterial-type flagellum organization"/>
    <property type="evidence" value="ECO:0007669"/>
    <property type="project" value="UniProtKB-KW"/>
</dbReference>
<sequence>MTIIAANPLVGQIAAASGSKPNASEGTRIAADFDTFVKLLITQVKNQDPLSPQDPTQYTQQLATFSQVEQAVAGNRKLDDILASLSSRSLGDAATLIGRQIMTVDMPSWALVTGVTVDGGMVRFSTDSGARDPAAVTAVR</sequence>
<comment type="function">
    <text evidence="4">Required for flagellar hook formation. May act as a scaffolding protein.</text>
</comment>
<gene>
    <name evidence="5" type="primary">flgD</name>
    <name evidence="5" type="ORF">H3309_04125</name>
</gene>
<evidence type="ECO:0000256" key="4">
    <source>
        <dbReference type="ARBA" id="ARBA00024746"/>
    </source>
</evidence>
<accession>A0A7G5IJZ2</accession>
<comment type="similarity">
    <text evidence="1">Belongs to the FlgD family.</text>
</comment>